<keyword evidence="1" id="KW-0812">Transmembrane</keyword>
<gene>
    <name evidence="2" type="ORF">D7M11_00540</name>
</gene>
<dbReference type="AlphaFoldDB" id="A0A3B0CM69"/>
<evidence type="ECO:0008006" key="4">
    <source>
        <dbReference type="Google" id="ProtNLM"/>
    </source>
</evidence>
<keyword evidence="3" id="KW-1185">Reference proteome</keyword>
<keyword evidence="1" id="KW-1133">Transmembrane helix</keyword>
<name>A0A3B0CM69_9BACL</name>
<dbReference type="Gene3D" id="3.30.1490.480">
    <property type="entry name" value="Endolytic murein transglycosylase"/>
    <property type="match status" value="1"/>
</dbReference>
<protein>
    <recommendedName>
        <fullName evidence="4">Endolytic transglycosylase MltG</fullName>
    </recommendedName>
</protein>
<comment type="caution">
    <text evidence="2">The sequence shown here is derived from an EMBL/GenBank/DDBJ whole genome shotgun (WGS) entry which is preliminary data.</text>
</comment>
<dbReference type="Proteomes" id="UP000282311">
    <property type="component" value="Unassembled WGS sequence"/>
</dbReference>
<keyword evidence="1" id="KW-0472">Membrane</keyword>
<sequence>MFKNRLFLYGLGLGLIVGAVLLQLMLKVDQFENGSPDPASAATAEQLQAWADKLNYKLYPKEQTIYTEKDLETIRAKIAEEERTKLAAQAPGSLPQAPAKTVHSIYISERMEAYNVADMLVKAGMFTDASQFISALAQKKMTTRIRAGSYTFEGPVTIDDIIAKITIASP</sequence>
<dbReference type="EMBL" id="RBAH01000001">
    <property type="protein sequence ID" value="RKN86493.1"/>
    <property type="molecule type" value="Genomic_DNA"/>
</dbReference>
<organism evidence="2 3">
    <name type="scientific">Paenibacillus ginsengarvi</name>
    <dbReference type="NCBI Taxonomy" id="400777"/>
    <lineage>
        <taxon>Bacteria</taxon>
        <taxon>Bacillati</taxon>
        <taxon>Bacillota</taxon>
        <taxon>Bacilli</taxon>
        <taxon>Bacillales</taxon>
        <taxon>Paenibacillaceae</taxon>
        <taxon>Paenibacillus</taxon>
    </lineage>
</organism>
<dbReference type="RefSeq" id="WP_120745199.1">
    <property type="nucleotide sequence ID" value="NZ_RBAH01000001.1"/>
</dbReference>
<accession>A0A3B0CM69</accession>
<reference evidence="2 3" key="1">
    <citation type="journal article" date="2007" name="Int. J. Syst. Evol. Microbiol.">
        <title>Paenibacillus ginsengarvi sp. nov., isolated from soil from ginseng cultivation.</title>
        <authorList>
            <person name="Yoon M.H."/>
            <person name="Ten L.N."/>
            <person name="Im W.T."/>
        </authorList>
    </citation>
    <scope>NUCLEOTIDE SEQUENCE [LARGE SCALE GENOMIC DNA]</scope>
    <source>
        <strain evidence="2 3">KCTC 13059</strain>
    </source>
</reference>
<dbReference type="OrthoDB" id="2626905at2"/>
<evidence type="ECO:0000313" key="2">
    <source>
        <dbReference type="EMBL" id="RKN86493.1"/>
    </source>
</evidence>
<feature type="transmembrane region" description="Helical" evidence="1">
    <location>
        <begin position="6"/>
        <end position="26"/>
    </location>
</feature>
<evidence type="ECO:0000313" key="3">
    <source>
        <dbReference type="Proteomes" id="UP000282311"/>
    </source>
</evidence>
<proteinExistence type="predicted"/>
<evidence type="ECO:0000256" key="1">
    <source>
        <dbReference type="SAM" id="Phobius"/>
    </source>
</evidence>